<reference evidence="3 4" key="1">
    <citation type="submission" date="2019-01" db="EMBL/GenBank/DDBJ databases">
        <title>Lactibacter flavus gen. nov., sp. nov., a novel bacterium of the family Propionibacteriaceae isolated from raw milk and dairy products.</title>
        <authorList>
            <person name="Huptas C."/>
            <person name="Wenning M."/>
            <person name="Breitenwieser F."/>
            <person name="Doll E."/>
            <person name="Von Neubeck M."/>
            <person name="Busse H.-J."/>
            <person name="Scherer S."/>
        </authorList>
    </citation>
    <scope>NUCLEOTIDE SEQUENCE [LARGE SCALE GENOMIC DNA]</scope>
    <source>
        <strain evidence="3 4">KCTC 33808</strain>
    </source>
</reference>
<keyword evidence="2" id="KW-0732">Signal</keyword>
<evidence type="ECO:0000313" key="3">
    <source>
        <dbReference type="EMBL" id="TBT83804.1"/>
    </source>
</evidence>
<dbReference type="AlphaFoldDB" id="A0A4Q9KD85"/>
<feature type="region of interest" description="Disordered" evidence="1">
    <location>
        <begin position="28"/>
        <end position="48"/>
    </location>
</feature>
<feature type="signal peptide" evidence="2">
    <location>
        <begin position="1"/>
        <end position="30"/>
    </location>
</feature>
<evidence type="ECO:0008006" key="5">
    <source>
        <dbReference type="Google" id="ProtNLM"/>
    </source>
</evidence>
<name>A0A4Q9KD85_9ACTN</name>
<gene>
    <name evidence="3" type="ORF">ET989_10850</name>
</gene>
<sequence length="186" mass="19586">MNNRTTKTLTSAAAAALALGLGGCINPTLPTPSPTPMQTVDPTPTPTPSPILSLSAEQQAAAGAVVKFYEVTDQIATNAEVDLNSLYEVSGGELVQQYLKDLQMMRVQGWRQTGLTDVEVTQVTGESAPFKVEACVDTGGIDVTDEEGKSLVAPDAQPRVLYSFDVVTLGSPTLRVTTAEVVRTTC</sequence>
<evidence type="ECO:0000313" key="4">
    <source>
        <dbReference type="Proteomes" id="UP000292373"/>
    </source>
</evidence>
<dbReference type="RefSeq" id="WP_131168829.1">
    <property type="nucleotide sequence ID" value="NZ_SDMQ01000010.1"/>
</dbReference>
<organism evidence="3 4">
    <name type="scientific">Propioniciclava sinopodophylli</name>
    <dbReference type="NCBI Taxonomy" id="1837344"/>
    <lineage>
        <taxon>Bacteria</taxon>
        <taxon>Bacillati</taxon>
        <taxon>Actinomycetota</taxon>
        <taxon>Actinomycetes</taxon>
        <taxon>Propionibacteriales</taxon>
        <taxon>Propionibacteriaceae</taxon>
        <taxon>Propioniciclava</taxon>
    </lineage>
</organism>
<dbReference type="Proteomes" id="UP000292373">
    <property type="component" value="Unassembled WGS sequence"/>
</dbReference>
<accession>A0A4Q9KD85</accession>
<dbReference type="PROSITE" id="PS51257">
    <property type="entry name" value="PROKAR_LIPOPROTEIN"/>
    <property type="match status" value="1"/>
</dbReference>
<evidence type="ECO:0000256" key="2">
    <source>
        <dbReference type="SAM" id="SignalP"/>
    </source>
</evidence>
<evidence type="ECO:0000256" key="1">
    <source>
        <dbReference type="SAM" id="MobiDB-lite"/>
    </source>
</evidence>
<proteinExistence type="predicted"/>
<keyword evidence="4" id="KW-1185">Reference proteome</keyword>
<feature type="chain" id="PRO_5020943636" description="Lipoprotein" evidence="2">
    <location>
        <begin position="31"/>
        <end position="186"/>
    </location>
</feature>
<protein>
    <recommendedName>
        <fullName evidence="5">Lipoprotein</fullName>
    </recommendedName>
</protein>
<dbReference type="OrthoDB" id="3361048at2"/>
<dbReference type="EMBL" id="SDMQ01000010">
    <property type="protein sequence ID" value="TBT83804.1"/>
    <property type="molecule type" value="Genomic_DNA"/>
</dbReference>
<comment type="caution">
    <text evidence="3">The sequence shown here is derived from an EMBL/GenBank/DDBJ whole genome shotgun (WGS) entry which is preliminary data.</text>
</comment>